<evidence type="ECO:0000256" key="3">
    <source>
        <dbReference type="ARBA" id="ARBA00022737"/>
    </source>
</evidence>
<gene>
    <name evidence="7" type="ORF">ACJMK2_022963</name>
</gene>
<keyword evidence="8" id="KW-1185">Reference proteome</keyword>
<dbReference type="InterPro" id="IPR011042">
    <property type="entry name" value="6-blade_b-propeller_TolB-like"/>
</dbReference>
<dbReference type="SUPFAM" id="SSF63825">
    <property type="entry name" value="YWTD domain"/>
    <property type="match status" value="3"/>
</dbReference>
<dbReference type="PANTHER" id="PTHR46513:SF44">
    <property type="entry name" value="LDL RECEPTOR RELATED PROTEIN 4"/>
    <property type="match status" value="1"/>
</dbReference>
<dbReference type="FunFam" id="2.120.10.30:FF:000241">
    <property type="entry name" value="Low-density lipoprotein receptor-related protein 6"/>
    <property type="match status" value="2"/>
</dbReference>
<keyword evidence="3" id="KW-0677">Repeat</keyword>
<dbReference type="InterPro" id="IPR050778">
    <property type="entry name" value="Cueball_EGF_LRP_Nidogen"/>
</dbReference>
<dbReference type="Pfam" id="PF14670">
    <property type="entry name" value="FXa_inhibition"/>
    <property type="match status" value="2"/>
</dbReference>
<feature type="repeat" description="LDL-receptor class B" evidence="6">
    <location>
        <begin position="645"/>
        <end position="688"/>
    </location>
</feature>
<dbReference type="InterPro" id="IPR000033">
    <property type="entry name" value="LDLR_classB_rpt"/>
</dbReference>
<comment type="caution">
    <text evidence="7">The sequence shown here is derived from an EMBL/GenBank/DDBJ whole genome shotgun (WGS) entry which is preliminary data.</text>
</comment>
<feature type="repeat" description="LDL-receptor class B" evidence="6">
    <location>
        <begin position="158"/>
        <end position="201"/>
    </location>
</feature>
<evidence type="ECO:0000256" key="4">
    <source>
        <dbReference type="ARBA" id="ARBA00023157"/>
    </source>
</evidence>
<dbReference type="EMBL" id="JBJQND010000018">
    <property type="protein sequence ID" value="KAL3837617.1"/>
    <property type="molecule type" value="Genomic_DNA"/>
</dbReference>
<keyword evidence="1" id="KW-0245">EGF-like domain</keyword>
<feature type="repeat" description="LDL-receptor class B" evidence="6">
    <location>
        <begin position="114"/>
        <end position="157"/>
    </location>
</feature>
<dbReference type="Gene3D" id="2.120.10.30">
    <property type="entry name" value="TolB, C-terminal domain"/>
    <property type="match status" value="3"/>
</dbReference>
<proteinExistence type="predicted"/>
<evidence type="ECO:0000256" key="6">
    <source>
        <dbReference type="PROSITE-ProRule" id="PRU00461"/>
    </source>
</evidence>
<dbReference type="FunFam" id="2.120.10.30:FF:000132">
    <property type="entry name" value="Uncharacterized protein"/>
    <property type="match status" value="1"/>
</dbReference>
<dbReference type="PROSITE" id="PS51120">
    <property type="entry name" value="LDLRB"/>
    <property type="match status" value="4"/>
</dbReference>
<dbReference type="SUPFAM" id="SSF57196">
    <property type="entry name" value="EGF/Laminin"/>
    <property type="match status" value="2"/>
</dbReference>
<protein>
    <submittedName>
        <fullName evidence="7">Uncharacterized protein</fullName>
    </submittedName>
</protein>
<evidence type="ECO:0000313" key="8">
    <source>
        <dbReference type="Proteomes" id="UP001634394"/>
    </source>
</evidence>
<dbReference type="PANTHER" id="PTHR46513">
    <property type="entry name" value="VITELLOGENIN RECEPTOR-LIKE PROTEIN-RELATED-RELATED"/>
    <property type="match status" value="1"/>
</dbReference>
<dbReference type="SMART" id="SM00135">
    <property type="entry name" value="LY"/>
    <property type="match status" value="12"/>
</dbReference>
<sequence length="819" mass="91804">MDINNNYSYVRISFPNFFKAYDIDYDRTDRVIYWVNNKLNSGSIFGMNVTSVRSLNIHTVAYGIAVDSISRLLFYTDLGNHIIAAISLEDYSQKTVISSGLVSPRAIVIDPINGTIYWVDSGSPAKIEKSNYDGTNRQEVVNTGLTSPYGLDVDINGGVMYWCDGNMFRIERANVDGSNRSLIYQEQVLVYGCSISLYQSYLYFTKWWNSTTNNFILAIDESKIFVHRINMDNYSYARIPIQNGNLLYAIEYDPINAAMLWTDLNYRQINSGYIYGDNQKTLRDFRYYAVLKGIAVDFISRLLFYTDSGGNIISVISLDKNITKTVISDALNTPQAIMTDPTKGMIYWSNLNKIEKSNYDGSNRQEVINTGLNANVDLAVDINVGVMYWCHYNTREIEAANVDGSHRKVLYQDPTSIYKCSIALHESYLYYIDSAQSALMRIATDGSGMTSVGPSIFHNVMDIHLHSNSSMIQGVNGCSNNSGGCSHFCFPQPGGSKVCDCPNNMTLQPDGLSCGNYTVPVHFLLITDPGYRGIYILDISNYRFATIDLEYYPNAVTYDPINKNIYLTNWRLQPIIILSIYGDIQRQLYIDVPAEEIALDVLSRVLFYSDKRNIAALSMDGSLHKIVIRNNSGYILAIALDPINGTIFWTALGNNSKIEKSNYDGTNRQELINSGLVNPTGLTIDIRGIGRLYWCDTASVIERANVDGTNRQLIYQGQFYKIVFYQSHLYITENSYRWSLMRIGTDGSNPVHVGPSLFGYSTDIYLQSNESGSLGPNGCSIGNGGCSHFCFPRPGGLKVCDCPDGLTIRSDGYTCRSCE</sequence>
<keyword evidence="5" id="KW-0325">Glycoprotein</keyword>
<evidence type="ECO:0000256" key="5">
    <source>
        <dbReference type="ARBA" id="ARBA00023180"/>
    </source>
</evidence>
<organism evidence="7 8">
    <name type="scientific">Sinanodonta woodiana</name>
    <name type="common">Chinese pond mussel</name>
    <name type="synonym">Anodonta woodiana</name>
    <dbReference type="NCBI Taxonomy" id="1069815"/>
    <lineage>
        <taxon>Eukaryota</taxon>
        <taxon>Metazoa</taxon>
        <taxon>Spiralia</taxon>
        <taxon>Lophotrochozoa</taxon>
        <taxon>Mollusca</taxon>
        <taxon>Bivalvia</taxon>
        <taxon>Autobranchia</taxon>
        <taxon>Heteroconchia</taxon>
        <taxon>Palaeoheterodonta</taxon>
        <taxon>Unionida</taxon>
        <taxon>Unionoidea</taxon>
        <taxon>Unionidae</taxon>
        <taxon>Unioninae</taxon>
        <taxon>Sinanodonta</taxon>
    </lineage>
</organism>
<evidence type="ECO:0000256" key="2">
    <source>
        <dbReference type="ARBA" id="ARBA00022729"/>
    </source>
</evidence>
<keyword evidence="4" id="KW-1015">Disulfide bond</keyword>
<feature type="repeat" description="LDL-receptor class B" evidence="6">
    <location>
        <begin position="344"/>
        <end position="384"/>
    </location>
</feature>
<dbReference type="Pfam" id="PF00058">
    <property type="entry name" value="Ldl_recept_b"/>
    <property type="match status" value="2"/>
</dbReference>
<evidence type="ECO:0000313" key="7">
    <source>
        <dbReference type="EMBL" id="KAL3837617.1"/>
    </source>
</evidence>
<reference evidence="7 8" key="1">
    <citation type="submission" date="2024-11" db="EMBL/GenBank/DDBJ databases">
        <title>Chromosome-level genome assembly of the freshwater bivalve Anodonta woodiana.</title>
        <authorList>
            <person name="Chen X."/>
        </authorList>
    </citation>
    <scope>NUCLEOTIDE SEQUENCE [LARGE SCALE GENOMIC DNA]</scope>
    <source>
        <strain evidence="7">MN2024</strain>
        <tissue evidence="7">Gills</tissue>
    </source>
</reference>
<keyword evidence="2" id="KW-0732">Signal</keyword>
<dbReference type="Proteomes" id="UP001634394">
    <property type="component" value="Unassembled WGS sequence"/>
</dbReference>
<dbReference type="AlphaFoldDB" id="A0ABD3TKK3"/>
<name>A0ABD3TKK3_SINWO</name>
<evidence type="ECO:0000256" key="1">
    <source>
        <dbReference type="ARBA" id="ARBA00022536"/>
    </source>
</evidence>
<accession>A0ABD3TKK3</accession>